<proteinExistence type="inferred from homology"/>
<dbReference type="PANTHER" id="PTHR43776">
    <property type="entry name" value="TRANSPORT ATP-BINDING PROTEIN"/>
    <property type="match status" value="1"/>
</dbReference>
<keyword evidence="7" id="KW-1185">Reference proteome</keyword>
<sequence length="278" mass="29966">MTHGQFLLEVRDLVVHYGHGRRRAPTTAVDEVSLCIAAGQTVALVGASGSGKSTVGNAVLGLTPAASGTVTFAGEDITHAPPGRRRALTRDIQAVFQDPYGSLNPSRTIRQTLVEPLLAHRGVEPVPARAAVSEALRSVGLTEDVADRYPAEFSGGQRQRVAIARALMVRPRLIVCDEPTSALDLSIQAQVLNLLRQLQRDRGVSYLFITHDLAIVRHIAHRIVVLRRGRVVETGTTGQVCEAPEHPYTRALLAAAPVPDPVAQRARREAYEAAAVQR</sequence>
<evidence type="ECO:0000259" key="5">
    <source>
        <dbReference type="PROSITE" id="PS50893"/>
    </source>
</evidence>
<dbReference type="InterPro" id="IPR027417">
    <property type="entry name" value="P-loop_NTPase"/>
</dbReference>
<dbReference type="InterPro" id="IPR017871">
    <property type="entry name" value="ABC_transporter-like_CS"/>
</dbReference>
<dbReference type="Pfam" id="PF00005">
    <property type="entry name" value="ABC_tran"/>
    <property type="match status" value="1"/>
</dbReference>
<evidence type="ECO:0000256" key="1">
    <source>
        <dbReference type="ARBA" id="ARBA00005417"/>
    </source>
</evidence>
<dbReference type="InterPro" id="IPR013563">
    <property type="entry name" value="Oligopep_ABC_C"/>
</dbReference>
<keyword evidence="2" id="KW-0813">Transport</keyword>
<dbReference type="Proteomes" id="UP001501570">
    <property type="component" value="Unassembled WGS sequence"/>
</dbReference>
<dbReference type="GO" id="GO:0005524">
    <property type="term" value="F:ATP binding"/>
    <property type="evidence" value="ECO:0007669"/>
    <property type="project" value="UniProtKB-KW"/>
</dbReference>
<keyword evidence="3" id="KW-0547">Nucleotide-binding</keyword>
<dbReference type="PROSITE" id="PS00211">
    <property type="entry name" value="ABC_TRANSPORTER_1"/>
    <property type="match status" value="1"/>
</dbReference>
<evidence type="ECO:0000313" key="7">
    <source>
        <dbReference type="Proteomes" id="UP001501570"/>
    </source>
</evidence>
<comment type="caution">
    <text evidence="6">The sequence shown here is derived from an EMBL/GenBank/DDBJ whole genome shotgun (WGS) entry which is preliminary data.</text>
</comment>
<dbReference type="SUPFAM" id="SSF52540">
    <property type="entry name" value="P-loop containing nucleoside triphosphate hydrolases"/>
    <property type="match status" value="1"/>
</dbReference>
<dbReference type="PROSITE" id="PS50893">
    <property type="entry name" value="ABC_TRANSPORTER_2"/>
    <property type="match status" value="1"/>
</dbReference>
<gene>
    <name evidence="6" type="ORF">GCM10023322_56260</name>
</gene>
<dbReference type="Gene3D" id="3.40.50.300">
    <property type="entry name" value="P-loop containing nucleotide triphosphate hydrolases"/>
    <property type="match status" value="1"/>
</dbReference>
<evidence type="ECO:0000256" key="3">
    <source>
        <dbReference type="ARBA" id="ARBA00022741"/>
    </source>
</evidence>
<name>A0ABP9SD37_9ACTN</name>
<dbReference type="InterPro" id="IPR003439">
    <property type="entry name" value="ABC_transporter-like_ATP-bd"/>
</dbReference>
<dbReference type="EMBL" id="BAABJQ010000019">
    <property type="protein sequence ID" value="GAA5193687.1"/>
    <property type="molecule type" value="Genomic_DNA"/>
</dbReference>
<organism evidence="6 7">
    <name type="scientific">Rugosimonospora acidiphila</name>
    <dbReference type="NCBI Taxonomy" id="556531"/>
    <lineage>
        <taxon>Bacteria</taxon>
        <taxon>Bacillati</taxon>
        <taxon>Actinomycetota</taxon>
        <taxon>Actinomycetes</taxon>
        <taxon>Micromonosporales</taxon>
        <taxon>Micromonosporaceae</taxon>
        <taxon>Rugosimonospora</taxon>
    </lineage>
</organism>
<dbReference type="InterPro" id="IPR003593">
    <property type="entry name" value="AAA+_ATPase"/>
</dbReference>
<evidence type="ECO:0000313" key="6">
    <source>
        <dbReference type="EMBL" id="GAA5193687.1"/>
    </source>
</evidence>
<dbReference type="SMART" id="SM00382">
    <property type="entry name" value="AAA"/>
    <property type="match status" value="1"/>
</dbReference>
<feature type="domain" description="ABC transporter" evidence="5">
    <location>
        <begin position="8"/>
        <end position="253"/>
    </location>
</feature>
<dbReference type="RefSeq" id="WP_345634588.1">
    <property type="nucleotide sequence ID" value="NZ_BAABJQ010000019.1"/>
</dbReference>
<dbReference type="CDD" id="cd03257">
    <property type="entry name" value="ABC_NikE_OppD_transporters"/>
    <property type="match status" value="1"/>
</dbReference>
<protein>
    <submittedName>
        <fullName evidence="6">ATP-binding cassette domain-containing protein</fullName>
    </submittedName>
</protein>
<evidence type="ECO:0000256" key="4">
    <source>
        <dbReference type="ARBA" id="ARBA00022840"/>
    </source>
</evidence>
<evidence type="ECO:0000256" key="2">
    <source>
        <dbReference type="ARBA" id="ARBA00022448"/>
    </source>
</evidence>
<dbReference type="Pfam" id="PF08352">
    <property type="entry name" value="oligo_HPY"/>
    <property type="match status" value="1"/>
</dbReference>
<accession>A0ABP9SD37</accession>
<dbReference type="PANTHER" id="PTHR43776:SF7">
    <property type="entry name" value="D,D-DIPEPTIDE TRANSPORT ATP-BINDING PROTEIN DDPF-RELATED"/>
    <property type="match status" value="1"/>
</dbReference>
<reference evidence="7" key="1">
    <citation type="journal article" date="2019" name="Int. J. Syst. Evol. Microbiol.">
        <title>The Global Catalogue of Microorganisms (GCM) 10K type strain sequencing project: providing services to taxonomists for standard genome sequencing and annotation.</title>
        <authorList>
            <consortium name="The Broad Institute Genomics Platform"/>
            <consortium name="The Broad Institute Genome Sequencing Center for Infectious Disease"/>
            <person name="Wu L."/>
            <person name="Ma J."/>
        </authorList>
    </citation>
    <scope>NUCLEOTIDE SEQUENCE [LARGE SCALE GENOMIC DNA]</scope>
    <source>
        <strain evidence="7">JCM 18304</strain>
    </source>
</reference>
<dbReference type="InterPro" id="IPR050319">
    <property type="entry name" value="ABC_transp_ATP-bind"/>
</dbReference>
<comment type="similarity">
    <text evidence="1">Belongs to the ABC transporter superfamily.</text>
</comment>
<keyword evidence="4 6" id="KW-0067">ATP-binding</keyword>